<keyword evidence="2" id="KW-1185">Reference proteome</keyword>
<dbReference type="EMBL" id="CM056742">
    <property type="protein sequence ID" value="KAJ8681376.1"/>
    <property type="molecule type" value="Genomic_DNA"/>
</dbReference>
<dbReference type="Proteomes" id="UP001239111">
    <property type="component" value="Chromosome 2"/>
</dbReference>
<protein>
    <submittedName>
        <fullName evidence="1">Uncharacterized protein</fullName>
    </submittedName>
</protein>
<reference evidence="1" key="1">
    <citation type="submission" date="2023-04" db="EMBL/GenBank/DDBJ databases">
        <title>A chromosome-level genome assembly of the parasitoid wasp Eretmocerus hayati.</title>
        <authorList>
            <person name="Zhong Y."/>
            <person name="Liu S."/>
            <person name="Liu Y."/>
        </authorList>
    </citation>
    <scope>NUCLEOTIDE SEQUENCE</scope>
    <source>
        <strain evidence="1">ZJU_SS_LIU_2023</strain>
    </source>
</reference>
<name>A0ACC2PEC5_9HYME</name>
<proteinExistence type="predicted"/>
<sequence>MCLLRPSEIFKKVVYCQLQQYKRVVASRWATRDLLDLIRDDLVQVTNEHFPEWFNVEHPCHQHRLDAVKFLMRVKCHATCRSHNQKAFRKRKAVIYYTPRAPRWLENEPKELKHR</sequence>
<evidence type="ECO:0000313" key="1">
    <source>
        <dbReference type="EMBL" id="KAJ8681376.1"/>
    </source>
</evidence>
<gene>
    <name evidence="1" type="ORF">QAD02_017163</name>
</gene>
<organism evidence="1 2">
    <name type="scientific">Eretmocerus hayati</name>
    <dbReference type="NCBI Taxonomy" id="131215"/>
    <lineage>
        <taxon>Eukaryota</taxon>
        <taxon>Metazoa</taxon>
        <taxon>Ecdysozoa</taxon>
        <taxon>Arthropoda</taxon>
        <taxon>Hexapoda</taxon>
        <taxon>Insecta</taxon>
        <taxon>Pterygota</taxon>
        <taxon>Neoptera</taxon>
        <taxon>Endopterygota</taxon>
        <taxon>Hymenoptera</taxon>
        <taxon>Apocrita</taxon>
        <taxon>Proctotrupomorpha</taxon>
        <taxon>Chalcidoidea</taxon>
        <taxon>Aphelinidae</taxon>
        <taxon>Aphelininae</taxon>
        <taxon>Eretmocerus</taxon>
    </lineage>
</organism>
<evidence type="ECO:0000313" key="2">
    <source>
        <dbReference type="Proteomes" id="UP001239111"/>
    </source>
</evidence>
<accession>A0ACC2PEC5</accession>
<comment type="caution">
    <text evidence="1">The sequence shown here is derived from an EMBL/GenBank/DDBJ whole genome shotgun (WGS) entry which is preliminary data.</text>
</comment>